<name>A0A182XTH6_ANOQN</name>
<accession>A0A182XTH6</accession>
<sequence>MEKTSVCGMAFTAL</sequence>
<reference evidence="1" key="1">
    <citation type="submission" date="2020-05" db="UniProtKB">
        <authorList>
            <consortium name="EnsemblMetazoa"/>
        </authorList>
    </citation>
    <scope>IDENTIFICATION</scope>
    <source>
        <strain evidence="1">SANGQUA</strain>
    </source>
</reference>
<dbReference type="EnsemblMetazoa" id="AQUA015114-RA">
    <property type="protein sequence ID" value="AQUA015114-PA"/>
    <property type="gene ID" value="AQUA015114"/>
</dbReference>
<protein>
    <submittedName>
        <fullName evidence="1">Uncharacterized protein</fullName>
    </submittedName>
</protein>
<evidence type="ECO:0000313" key="2">
    <source>
        <dbReference type="Proteomes" id="UP000076407"/>
    </source>
</evidence>
<evidence type="ECO:0000313" key="1">
    <source>
        <dbReference type="EnsemblMetazoa" id="AQUA015114-PA"/>
    </source>
</evidence>
<organism evidence="1 2">
    <name type="scientific">Anopheles quadriannulatus</name>
    <name type="common">Mosquito</name>
    <dbReference type="NCBI Taxonomy" id="34691"/>
    <lineage>
        <taxon>Eukaryota</taxon>
        <taxon>Metazoa</taxon>
        <taxon>Ecdysozoa</taxon>
        <taxon>Arthropoda</taxon>
        <taxon>Hexapoda</taxon>
        <taxon>Insecta</taxon>
        <taxon>Pterygota</taxon>
        <taxon>Neoptera</taxon>
        <taxon>Endopterygota</taxon>
        <taxon>Diptera</taxon>
        <taxon>Nematocera</taxon>
        <taxon>Culicoidea</taxon>
        <taxon>Culicidae</taxon>
        <taxon>Anophelinae</taxon>
        <taxon>Anopheles</taxon>
    </lineage>
</organism>
<dbReference type="VEuPathDB" id="VectorBase:AQUA015114"/>
<dbReference type="Proteomes" id="UP000076407">
    <property type="component" value="Unassembled WGS sequence"/>
</dbReference>
<proteinExistence type="predicted"/>
<keyword evidence="2" id="KW-1185">Reference proteome</keyword>